<proteinExistence type="predicted"/>
<feature type="compositionally biased region" description="Acidic residues" evidence="1">
    <location>
        <begin position="256"/>
        <end position="265"/>
    </location>
</feature>
<dbReference type="RefSeq" id="WP_183375897.1">
    <property type="nucleotide sequence ID" value="NZ_JACHHD010000012.1"/>
</dbReference>
<dbReference type="Proteomes" id="UP000521313">
    <property type="component" value="Unassembled WGS sequence"/>
</dbReference>
<organism evidence="2 3">
    <name type="scientific">Faecalicoccus acidiformans</name>
    <dbReference type="NCBI Taxonomy" id="915173"/>
    <lineage>
        <taxon>Bacteria</taxon>
        <taxon>Bacillati</taxon>
        <taxon>Bacillota</taxon>
        <taxon>Erysipelotrichia</taxon>
        <taxon>Erysipelotrichales</taxon>
        <taxon>Erysipelotrichaceae</taxon>
        <taxon>Faecalicoccus</taxon>
    </lineage>
</organism>
<protein>
    <submittedName>
        <fullName evidence="2">Uncharacterized protein</fullName>
    </submittedName>
</protein>
<accession>A0A7W8D3B2</accession>
<sequence length="265" mass="30814">MLKKKSLIFIIILILCFVGYQYVYPNYQKSLIDGKVKEQIQSDFISPLQQDLKTCGMDDVTVSLGSLEKNLDFEEYKSYYFSIIVSSDSLEDYENIETNEDLARELFFTMKEMDHIYQSKYSDYRNRLSLDDESTVQISFKSDTGYFSISGNDHSYGFDDHSSCFSSLSVDKEPFYIYWKDTNEYEYFDAPDPSHCDISTPSQKEDKPKQENSPDSSNKGFSWSTYNDGYNAVIEDGDYDYDLYSEDSDYRNGVDDALDELGEDY</sequence>
<evidence type="ECO:0000256" key="1">
    <source>
        <dbReference type="SAM" id="MobiDB-lite"/>
    </source>
</evidence>
<feature type="region of interest" description="Disordered" evidence="1">
    <location>
        <begin position="190"/>
        <end position="226"/>
    </location>
</feature>
<feature type="compositionally biased region" description="Polar residues" evidence="1">
    <location>
        <begin position="213"/>
        <end position="226"/>
    </location>
</feature>
<dbReference type="AlphaFoldDB" id="A0A7W8D3B2"/>
<feature type="region of interest" description="Disordered" evidence="1">
    <location>
        <begin position="244"/>
        <end position="265"/>
    </location>
</feature>
<name>A0A7W8D3B2_9FIRM</name>
<evidence type="ECO:0000313" key="3">
    <source>
        <dbReference type="Proteomes" id="UP000521313"/>
    </source>
</evidence>
<reference evidence="2 3" key="1">
    <citation type="submission" date="2020-08" db="EMBL/GenBank/DDBJ databases">
        <title>Genomic Encyclopedia of Type Strains, Phase IV (KMG-IV): sequencing the most valuable type-strain genomes for metagenomic binning, comparative biology and taxonomic classification.</title>
        <authorList>
            <person name="Goeker M."/>
        </authorList>
    </citation>
    <scope>NUCLEOTIDE SEQUENCE [LARGE SCALE GENOMIC DNA]</scope>
    <source>
        <strain evidence="2 3">DSM 26963</strain>
    </source>
</reference>
<comment type="caution">
    <text evidence="2">The sequence shown here is derived from an EMBL/GenBank/DDBJ whole genome shotgun (WGS) entry which is preliminary data.</text>
</comment>
<evidence type="ECO:0000313" key="2">
    <source>
        <dbReference type="EMBL" id="MBB5185209.1"/>
    </source>
</evidence>
<gene>
    <name evidence="2" type="ORF">HNQ43_001262</name>
</gene>
<feature type="compositionally biased region" description="Basic and acidic residues" evidence="1">
    <location>
        <begin position="203"/>
        <end position="212"/>
    </location>
</feature>
<dbReference type="EMBL" id="JACHHD010000012">
    <property type="protein sequence ID" value="MBB5185209.1"/>
    <property type="molecule type" value="Genomic_DNA"/>
</dbReference>